<dbReference type="KEGG" id="dsf:UWK_01044"/>
<dbReference type="AlphaFoldDB" id="M1PME9"/>
<dbReference type="InterPro" id="IPR029115">
    <property type="entry name" value="Ntox23"/>
</dbReference>
<reference evidence="3" key="1">
    <citation type="journal article" date="2013" name="Stand. Genomic Sci.">
        <title>Complete genome sequence of Desulfocapsa sulfexigens, a marine deltaproteobacterium specialized in disproportionating inorganic sulfur compounds.</title>
        <authorList>
            <person name="Finster K.W."/>
            <person name="Kjeldsen K.U."/>
            <person name="Kube M."/>
            <person name="Reinhardt R."/>
            <person name="Mussmann M."/>
            <person name="Amann R."/>
            <person name="Schreiber L."/>
        </authorList>
    </citation>
    <scope>NUCLEOTIDE SEQUENCE [LARGE SCALE GENOMIC DNA]</scope>
    <source>
        <strain evidence="3">DSM 10523 / SB164P1</strain>
    </source>
</reference>
<gene>
    <name evidence="2" type="ordered locus">UWK_01044</name>
</gene>
<keyword evidence="3" id="KW-1185">Reference proteome</keyword>
<evidence type="ECO:0000313" key="3">
    <source>
        <dbReference type="Proteomes" id="UP000011721"/>
    </source>
</evidence>
<organism evidence="2 3">
    <name type="scientific">Desulfocapsa sulfexigens (strain DSM 10523 / SB164P1)</name>
    <dbReference type="NCBI Taxonomy" id="1167006"/>
    <lineage>
        <taxon>Bacteria</taxon>
        <taxon>Pseudomonadati</taxon>
        <taxon>Thermodesulfobacteriota</taxon>
        <taxon>Desulfobulbia</taxon>
        <taxon>Desulfobulbales</taxon>
        <taxon>Desulfocapsaceae</taxon>
        <taxon>Desulfocapsa</taxon>
    </lineage>
</organism>
<name>M1PME9_DESSD</name>
<evidence type="ECO:0000259" key="1">
    <source>
        <dbReference type="Pfam" id="PF15528"/>
    </source>
</evidence>
<dbReference type="Pfam" id="PF15528">
    <property type="entry name" value="Ntox23"/>
    <property type="match status" value="1"/>
</dbReference>
<dbReference type="eggNOG" id="ENOG5032VV1">
    <property type="taxonomic scope" value="Bacteria"/>
</dbReference>
<protein>
    <recommendedName>
        <fullName evidence="1">Bacterial toxin 23 domain-containing protein</fullName>
    </recommendedName>
</protein>
<feature type="domain" description="Bacterial toxin 23" evidence="1">
    <location>
        <begin position="64"/>
        <end position="261"/>
    </location>
</feature>
<dbReference type="HOGENOM" id="CLU_890614_0_0_7"/>
<proteinExistence type="predicted"/>
<dbReference type="Proteomes" id="UP000011721">
    <property type="component" value="Chromosome"/>
</dbReference>
<dbReference type="EMBL" id="CP003985">
    <property type="protein sequence ID" value="AGF77616.1"/>
    <property type="molecule type" value="Genomic_DNA"/>
</dbReference>
<dbReference type="RefSeq" id="WP_015403312.1">
    <property type="nucleotide sequence ID" value="NC_020304.1"/>
</dbReference>
<sequence>MQRLFRLFVIGIAGILISSGPVYGQSGQNSNCGGKIGVTFSFGSAINRLGLTLGGYVIRDRGQLNLHARWYYNFTSLGPSQSGSEAVVSLGGLLAWGEEQKWENRFVTSVGNQTGKKYSLAYAYNYYVDQISTSQPTGTIAAQIDTFHIITENDALGFQGGDKFRTGAVLLAIQNKKEQFGLNTILWTGNASKQIEKIKESSYPGRYGYKDLQQAPYGNLSHGILSLQYDKVLDGFQTIQGRLGIDAEQVRHFLQNKVMHDMYFVPERLMATKNLHIPMLDAKGNAYLFDAAQTIRPARFFFSAAMNPSLFY</sequence>
<accession>M1PME9</accession>
<evidence type="ECO:0000313" key="2">
    <source>
        <dbReference type="EMBL" id="AGF77616.1"/>
    </source>
</evidence>